<feature type="region of interest" description="Disordered" evidence="1">
    <location>
        <begin position="51"/>
        <end position="109"/>
    </location>
</feature>
<name>A0A4P9ZV46_9FUNG</name>
<evidence type="ECO:0000256" key="1">
    <source>
        <dbReference type="SAM" id="MobiDB-lite"/>
    </source>
</evidence>
<dbReference type="AlphaFoldDB" id="A0A4P9ZV46"/>
<accession>A0A4P9ZV46</accession>
<keyword evidence="4" id="KW-1185">Reference proteome</keyword>
<feature type="chain" id="PRO_5020785223" evidence="2">
    <location>
        <begin position="26"/>
        <end position="109"/>
    </location>
</feature>
<gene>
    <name evidence="3" type="ORF">BJ085DRAFT_31124</name>
</gene>
<evidence type="ECO:0000313" key="3">
    <source>
        <dbReference type="EMBL" id="RKP37445.1"/>
    </source>
</evidence>
<feature type="compositionally biased region" description="Low complexity" evidence="1">
    <location>
        <begin position="52"/>
        <end position="63"/>
    </location>
</feature>
<proteinExistence type="predicted"/>
<evidence type="ECO:0000313" key="4">
    <source>
        <dbReference type="Proteomes" id="UP000268162"/>
    </source>
</evidence>
<organism evidence="3 4">
    <name type="scientific">Dimargaris cristalligena</name>
    <dbReference type="NCBI Taxonomy" id="215637"/>
    <lineage>
        <taxon>Eukaryota</taxon>
        <taxon>Fungi</taxon>
        <taxon>Fungi incertae sedis</taxon>
        <taxon>Zoopagomycota</taxon>
        <taxon>Kickxellomycotina</taxon>
        <taxon>Dimargaritomycetes</taxon>
        <taxon>Dimargaritales</taxon>
        <taxon>Dimargaritaceae</taxon>
        <taxon>Dimargaris</taxon>
    </lineage>
</organism>
<dbReference type="Proteomes" id="UP000268162">
    <property type="component" value="Unassembled WGS sequence"/>
</dbReference>
<evidence type="ECO:0000256" key="2">
    <source>
        <dbReference type="SAM" id="SignalP"/>
    </source>
</evidence>
<feature type="signal peptide" evidence="2">
    <location>
        <begin position="1"/>
        <end position="25"/>
    </location>
</feature>
<dbReference type="EMBL" id="ML002494">
    <property type="protein sequence ID" value="RKP37445.1"/>
    <property type="molecule type" value="Genomic_DNA"/>
</dbReference>
<reference evidence="4" key="1">
    <citation type="journal article" date="2018" name="Nat. Microbiol.">
        <title>Leveraging single-cell genomics to expand the fungal tree of life.</title>
        <authorList>
            <person name="Ahrendt S.R."/>
            <person name="Quandt C.A."/>
            <person name="Ciobanu D."/>
            <person name="Clum A."/>
            <person name="Salamov A."/>
            <person name="Andreopoulos B."/>
            <person name="Cheng J.F."/>
            <person name="Woyke T."/>
            <person name="Pelin A."/>
            <person name="Henrissat B."/>
            <person name="Reynolds N.K."/>
            <person name="Benny G.L."/>
            <person name="Smith M.E."/>
            <person name="James T.Y."/>
            <person name="Grigoriev I.V."/>
        </authorList>
    </citation>
    <scope>NUCLEOTIDE SEQUENCE [LARGE SCALE GENOMIC DNA]</scope>
    <source>
        <strain evidence="4">RSA 468</strain>
    </source>
</reference>
<dbReference type="PROSITE" id="PS51257">
    <property type="entry name" value="PROKAR_LIPOPROTEIN"/>
    <property type="match status" value="1"/>
</dbReference>
<keyword evidence="2" id="KW-0732">Signal</keyword>
<sequence length="109" mass="11545">MYLTKSTVTLFALASVACILTNASATLPYGLGSVHPQVNYLHRRSVLNSDGTRTLLSRPSTTTIKPYPPVKVGPMNRLLPTRNPGASSRPGLGGLSNKPPMKTTAAAKK</sequence>
<protein>
    <submittedName>
        <fullName evidence="3">Uncharacterized protein</fullName>
    </submittedName>
</protein>